<dbReference type="InterPro" id="IPR019897">
    <property type="entry name" value="RidA_CS"/>
</dbReference>
<evidence type="ECO:0008006" key="4">
    <source>
        <dbReference type="Google" id="ProtNLM"/>
    </source>
</evidence>
<comment type="similarity">
    <text evidence="1">Belongs to the RutC family.</text>
</comment>
<dbReference type="InterPro" id="IPR006175">
    <property type="entry name" value="YjgF/YER057c/UK114"/>
</dbReference>
<dbReference type="Gene3D" id="3.30.1330.40">
    <property type="entry name" value="RutC-like"/>
    <property type="match status" value="1"/>
</dbReference>
<evidence type="ECO:0000313" key="2">
    <source>
        <dbReference type="EMBL" id="KIJ15253.1"/>
    </source>
</evidence>
<dbReference type="HOGENOM" id="CLU_100715_7_3_1"/>
<name>A0A0C9TY84_PAXIN</name>
<sequence length="124" mass="13475">ALIPIETPDAPAAQGPYSQGILVLPSGFIYISGCIPLVPPKDDVIQGGIIPQTQQTLKNFNAILEKAGSEIGKVIKTTLYVQDLNDFTKVNEEYEKFFGKHKPARATVEVARLPKDVLIEIDGV</sequence>
<dbReference type="InterPro" id="IPR006056">
    <property type="entry name" value="RidA"/>
</dbReference>
<gene>
    <name evidence="2" type="ORF">PAXINDRAFT_53756</name>
</gene>
<dbReference type="NCBIfam" id="TIGR00004">
    <property type="entry name" value="Rid family detoxifying hydrolase"/>
    <property type="match status" value="1"/>
</dbReference>
<dbReference type="SUPFAM" id="SSF55298">
    <property type="entry name" value="YjgF-like"/>
    <property type="match status" value="1"/>
</dbReference>
<evidence type="ECO:0000313" key="3">
    <source>
        <dbReference type="Proteomes" id="UP000053647"/>
    </source>
</evidence>
<dbReference type="PANTHER" id="PTHR11803">
    <property type="entry name" value="2-IMINOBUTANOATE/2-IMINOPROPANOATE DEAMINASE RIDA"/>
    <property type="match status" value="1"/>
</dbReference>
<organism evidence="2 3">
    <name type="scientific">Paxillus involutus ATCC 200175</name>
    <dbReference type="NCBI Taxonomy" id="664439"/>
    <lineage>
        <taxon>Eukaryota</taxon>
        <taxon>Fungi</taxon>
        <taxon>Dikarya</taxon>
        <taxon>Basidiomycota</taxon>
        <taxon>Agaricomycotina</taxon>
        <taxon>Agaricomycetes</taxon>
        <taxon>Agaricomycetidae</taxon>
        <taxon>Boletales</taxon>
        <taxon>Paxilineae</taxon>
        <taxon>Paxillaceae</taxon>
        <taxon>Paxillus</taxon>
    </lineage>
</organism>
<dbReference type="GO" id="GO:0005829">
    <property type="term" value="C:cytosol"/>
    <property type="evidence" value="ECO:0007669"/>
    <property type="project" value="TreeGrafter"/>
</dbReference>
<evidence type="ECO:0000256" key="1">
    <source>
        <dbReference type="ARBA" id="ARBA00010552"/>
    </source>
</evidence>
<dbReference type="PROSITE" id="PS01094">
    <property type="entry name" value="UPF0076"/>
    <property type="match status" value="1"/>
</dbReference>
<reference evidence="2 3" key="1">
    <citation type="submission" date="2014-06" db="EMBL/GenBank/DDBJ databases">
        <authorList>
            <consortium name="DOE Joint Genome Institute"/>
            <person name="Kuo A."/>
            <person name="Kohler A."/>
            <person name="Nagy L.G."/>
            <person name="Floudas D."/>
            <person name="Copeland A."/>
            <person name="Barry K.W."/>
            <person name="Cichocki N."/>
            <person name="Veneault-Fourrey C."/>
            <person name="LaButti K."/>
            <person name="Lindquist E.A."/>
            <person name="Lipzen A."/>
            <person name="Lundell T."/>
            <person name="Morin E."/>
            <person name="Murat C."/>
            <person name="Sun H."/>
            <person name="Tunlid A."/>
            <person name="Henrissat B."/>
            <person name="Grigoriev I.V."/>
            <person name="Hibbett D.S."/>
            <person name="Martin F."/>
            <person name="Nordberg H.P."/>
            <person name="Cantor M.N."/>
            <person name="Hua S.X."/>
        </authorList>
    </citation>
    <scope>NUCLEOTIDE SEQUENCE [LARGE SCALE GENOMIC DNA]</scope>
    <source>
        <strain evidence="2 3">ATCC 200175</strain>
    </source>
</reference>
<dbReference type="InterPro" id="IPR035959">
    <property type="entry name" value="RutC-like_sf"/>
</dbReference>
<accession>A0A0C9TY84</accession>
<reference evidence="3" key="2">
    <citation type="submission" date="2015-01" db="EMBL/GenBank/DDBJ databases">
        <title>Evolutionary Origins and Diversification of the Mycorrhizal Mutualists.</title>
        <authorList>
            <consortium name="DOE Joint Genome Institute"/>
            <consortium name="Mycorrhizal Genomics Consortium"/>
            <person name="Kohler A."/>
            <person name="Kuo A."/>
            <person name="Nagy L.G."/>
            <person name="Floudas D."/>
            <person name="Copeland A."/>
            <person name="Barry K.W."/>
            <person name="Cichocki N."/>
            <person name="Veneault-Fourrey C."/>
            <person name="LaButti K."/>
            <person name="Lindquist E.A."/>
            <person name="Lipzen A."/>
            <person name="Lundell T."/>
            <person name="Morin E."/>
            <person name="Murat C."/>
            <person name="Riley R."/>
            <person name="Ohm R."/>
            <person name="Sun H."/>
            <person name="Tunlid A."/>
            <person name="Henrissat B."/>
            <person name="Grigoriev I.V."/>
            <person name="Hibbett D.S."/>
            <person name="Martin F."/>
        </authorList>
    </citation>
    <scope>NUCLEOTIDE SEQUENCE [LARGE SCALE GENOMIC DNA]</scope>
    <source>
        <strain evidence="3">ATCC 200175</strain>
    </source>
</reference>
<dbReference type="GO" id="GO:0019239">
    <property type="term" value="F:deaminase activity"/>
    <property type="evidence" value="ECO:0007669"/>
    <property type="project" value="TreeGrafter"/>
</dbReference>
<dbReference type="GO" id="GO:0005739">
    <property type="term" value="C:mitochondrion"/>
    <property type="evidence" value="ECO:0007669"/>
    <property type="project" value="TreeGrafter"/>
</dbReference>
<protein>
    <recommendedName>
        <fullName evidence="4">YjgF-like protein</fullName>
    </recommendedName>
</protein>
<dbReference type="Proteomes" id="UP000053647">
    <property type="component" value="Unassembled WGS sequence"/>
</dbReference>
<dbReference type="FunFam" id="3.30.1330.40:FF:000001">
    <property type="entry name" value="L-PSP family endoribonuclease"/>
    <property type="match status" value="1"/>
</dbReference>
<dbReference type="Pfam" id="PF01042">
    <property type="entry name" value="Ribonuc_L-PSP"/>
    <property type="match status" value="1"/>
</dbReference>
<dbReference type="PANTHER" id="PTHR11803:SF58">
    <property type="entry name" value="PROTEIN HMF1-RELATED"/>
    <property type="match status" value="1"/>
</dbReference>
<keyword evidence="3" id="KW-1185">Reference proteome</keyword>
<proteinExistence type="inferred from homology"/>
<feature type="non-terminal residue" evidence="2">
    <location>
        <position position="1"/>
    </location>
</feature>
<feature type="non-terminal residue" evidence="2">
    <location>
        <position position="124"/>
    </location>
</feature>
<dbReference type="EMBL" id="KN819338">
    <property type="protein sequence ID" value="KIJ15253.1"/>
    <property type="molecule type" value="Genomic_DNA"/>
</dbReference>
<dbReference type="AlphaFoldDB" id="A0A0C9TY84"/>
<dbReference type="CDD" id="cd00448">
    <property type="entry name" value="YjgF_YER057c_UK114_family"/>
    <property type="match status" value="1"/>
</dbReference>
<dbReference type="OrthoDB" id="309640at2759"/>